<sequence length="186" mass="21118">MPLQAFSSTLAETRFFRAGSFIYKFKIRGGCSFRGEEVMGGNCFNQELEVIMVQDKKRWEGARQVVPKHGDRKLAAYPYCLTLYLEKNMQHEEAKQAEEKLSSEKDAVSEPRSKRCTRCSPLEEAILKDLNQDFETKSKASAVGRLSLDRPHTLRDAKEDAGCFDEKDAPQQKPAVFPFSLLFGDP</sequence>
<dbReference type="InterPro" id="IPR027816">
    <property type="entry name" value="MAJIN"/>
</dbReference>
<dbReference type="Pfam" id="PF15077">
    <property type="entry name" value="MAJIN"/>
    <property type="match status" value="1"/>
</dbReference>
<organism evidence="2 3">
    <name type="scientific">Dissostichus eleginoides</name>
    <name type="common">Patagonian toothfish</name>
    <name type="synonym">Dissostichus amissus</name>
    <dbReference type="NCBI Taxonomy" id="100907"/>
    <lineage>
        <taxon>Eukaryota</taxon>
        <taxon>Metazoa</taxon>
        <taxon>Chordata</taxon>
        <taxon>Craniata</taxon>
        <taxon>Vertebrata</taxon>
        <taxon>Euteleostomi</taxon>
        <taxon>Actinopterygii</taxon>
        <taxon>Neopterygii</taxon>
        <taxon>Teleostei</taxon>
        <taxon>Neoteleostei</taxon>
        <taxon>Acanthomorphata</taxon>
        <taxon>Eupercaria</taxon>
        <taxon>Perciformes</taxon>
        <taxon>Notothenioidei</taxon>
        <taxon>Nototheniidae</taxon>
        <taxon>Dissostichus</taxon>
    </lineage>
</organism>
<dbReference type="GO" id="GO:0005637">
    <property type="term" value="C:nuclear inner membrane"/>
    <property type="evidence" value="ECO:0007669"/>
    <property type="project" value="TreeGrafter"/>
</dbReference>
<reference evidence="2" key="1">
    <citation type="submission" date="2023-04" db="EMBL/GenBank/DDBJ databases">
        <title>Chromosome-level genome of Chaenocephalus aceratus.</title>
        <authorList>
            <person name="Park H."/>
        </authorList>
    </citation>
    <scope>NUCLEOTIDE SEQUENCE</scope>
    <source>
        <strain evidence="2">DE</strain>
        <tissue evidence="2">Muscle</tissue>
    </source>
</reference>
<keyword evidence="3" id="KW-1185">Reference proteome</keyword>
<evidence type="ECO:0000256" key="1">
    <source>
        <dbReference type="SAM" id="MobiDB-lite"/>
    </source>
</evidence>
<dbReference type="GO" id="GO:0070197">
    <property type="term" value="P:meiotic attachment of telomere to nuclear envelope"/>
    <property type="evidence" value="ECO:0007669"/>
    <property type="project" value="TreeGrafter"/>
</dbReference>
<dbReference type="PANTHER" id="PTHR35824:SF1">
    <property type="entry name" value="MEMBRANE-ANCHORED JUNCTION PROTEIN"/>
    <property type="match status" value="1"/>
</dbReference>
<comment type="caution">
    <text evidence="2">The sequence shown here is derived from an EMBL/GenBank/DDBJ whole genome shotgun (WGS) entry which is preliminary data.</text>
</comment>
<accession>A0AAD9BXR5</accession>
<feature type="region of interest" description="Disordered" evidence="1">
    <location>
        <begin position="94"/>
        <end position="113"/>
    </location>
</feature>
<name>A0AAD9BXR5_DISEL</name>
<protein>
    <submittedName>
        <fullName evidence="2">Membrane-anchored junction protein</fullName>
    </submittedName>
</protein>
<dbReference type="GO" id="GO:0007129">
    <property type="term" value="P:homologous chromosome pairing at meiosis"/>
    <property type="evidence" value="ECO:0007669"/>
    <property type="project" value="TreeGrafter"/>
</dbReference>
<dbReference type="PANTHER" id="PTHR35824">
    <property type="entry name" value="MEMBRANE-ANCHORED JUNCTION PROTEIN MAJIN"/>
    <property type="match status" value="1"/>
</dbReference>
<evidence type="ECO:0000313" key="3">
    <source>
        <dbReference type="Proteomes" id="UP001228049"/>
    </source>
</evidence>
<dbReference type="Proteomes" id="UP001228049">
    <property type="component" value="Unassembled WGS sequence"/>
</dbReference>
<dbReference type="EMBL" id="JASDAP010000016">
    <property type="protein sequence ID" value="KAK1890423.1"/>
    <property type="molecule type" value="Genomic_DNA"/>
</dbReference>
<evidence type="ECO:0000313" key="2">
    <source>
        <dbReference type="EMBL" id="KAK1890423.1"/>
    </source>
</evidence>
<proteinExistence type="predicted"/>
<gene>
    <name evidence="2" type="ORF">KUDE01_015094</name>
</gene>
<dbReference type="AlphaFoldDB" id="A0AAD9BXR5"/>
<dbReference type="GO" id="GO:0003677">
    <property type="term" value="F:DNA binding"/>
    <property type="evidence" value="ECO:0007669"/>
    <property type="project" value="InterPro"/>
</dbReference>